<gene>
    <name evidence="1" type="ORF">F7310_05375</name>
</gene>
<accession>A0A1L4BSK6</accession>
<dbReference type="Gene3D" id="3.40.50.1000">
    <property type="entry name" value="HAD superfamily/HAD-like"/>
    <property type="match status" value="1"/>
</dbReference>
<dbReference type="Pfam" id="PF13419">
    <property type="entry name" value="HAD_2"/>
    <property type="match status" value="1"/>
</dbReference>
<dbReference type="CDD" id="cd07505">
    <property type="entry name" value="HAD_BPGM-like"/>
    <property type="match status" value="1"/>
</dbReference>
<dbReference type="OrthoDB" id="9782449at2"/>
<reference evidence="1 2" key="1">
    <citation type="journal article" date="2016" name="Appl. Environ. Microbiol.">
        <title>Whole genome relationships among Francisella bacteria of diverse origin define new species and provide specific regions for detection.</title>
        <authorList>
            <person name="Challacombe J.F."/>
            <person name="Petersen J.M."/>
            <person name="Gallegos-Graves V."/>
            <person name="Hodge D."/>
            <person name="Pillai S."/>
            <person name="Kuske C.R."/>
        </authorList>
    </citation>
    <scope>NUCLEOTIDE SEQUENCE [LARGE SCALE GENOMIC DNA]</scope>
    <source>
        <strain evidence="2">TX07-7310</strain>
    </source>
</reference>
<dbReference type="SFLD" id="SFLDS00003">
    <property type="entry name" value="Haloacid_Dehalogenase"/>
    <property type="match status" value="1"/>
</dbReference>
<dbReference type="InterPro" id="IPR006439">
    <property type="entry name" value="HAD-SF_hydro_IA"/>
</dbReference>
<dbReference type="NCBIfam" id="TIGR01509">
    <property type="entry name" value="HAD-SF-IA-v3"/>
    <property type="match status" value="1"/>
</dbReference>
<dbReference type="RefSeq" id="WP_072712332.1">
    <property type="nucleotide sequence ID" value="NZ_CP016796.1"/>
</dbReference>
<dbReference type="SUPFAM" id="SSF56784">
    <property type="entry name" value="HAD-like"/>
    <property type="match status" value="1"/>
</dbReference>
<dbReference type="InterPro" id="IPR036412">
    <property type="entry name" value="HAD-like_sf"/>
</dbReference>
<dbReference type="InterPro" id="IPR023198">
    <property type="entry name" value="PGP-like_dom2"/>
</dbReference>
<protein>
    <submittedName>
        <fullName evidence="1">Haloacid dehalogenase</fullName>
    </submittedName>
</protein>
<name>A0A1L4BSK6_9GAMM</name>
<dbReference type="AlphaFoldDB" id="A0A1L4BSK6"/>
<sequence length="193" mass="21801">MLLPVNKNTKLLIFDCDGTIANNMHIHINAWIDVLSKKNIAISSVNLEKYNGLPSEIILKEVFNFDNKQIPIIAEEIRITSHKLLDKTKPIQPVIDLVKYYHNKMPMVVISGGKRDNVYKSLDTLELTDLFDEIITADDNHPSKDTPKAFTSLAEKYKVKNQECHVFEDGVPGLINALKAGMTVTDVRNIDLD</sequence>
<keyword evidence="2" id="KW-1185">Reference proteome</keyword>
<dbReference type="InterPro" id="IPR041492">
    <property type="entry name" value="HAD_2"/>
</dbReference>
<dbReference type="InterPro" id="IPR023214">
    <property type="entry name" value="HAD_sf"/>
</dbReference>
<dbReference type="InterPro" id="IPR051806">
    <property type="entry name" value="HAD-like_SPP"/>
</dbReference>
<dbReference type="Proteomes" id="UP000184222">
    <property type="component" value="Chromosome"/>
</dbReference>
<organism evidence="1 2">
    <name type="scientific">Francisella uliginis</name>
    <dbReference type="NCBI Taxonomy" id="573570"/>
    <lineage>
        <taxon>Bacteria</taxon>
        <taxon>Pseudomonadati</taxon>
        <taxon>Pseudomonadota</taxon>
        <taxon>Gammaproteobacteria</taxon>
        <taxon>Thiotrichales</taxon>
        <taxon>Francisellaceae</taxon>
        <taxon>Francisella</taxon>
    </lineage>
</organism>
<dbReference type="KEGG" id="frx:F7310_05375"/>
<dbReference type="PANTHER" id="PTHR43481:SF4">
    <property type="entry name" value="GLYCEROL-1-PHOSPHATE PHOSPHOHYDROLASE 1-RELATED"/>
    <property type="match status" value="1"/>
</dbReference>
<dbReference type="GO" id="GO:0050308">
    <property type="term" value="F:sugar-phosphatase activity"/>
    <property type="evidence" value="ECO:0007669"/>
    <property type="project" value="TreeGrafter"/>
</dbReference>
<dbReference type="SFLD" id="SFLDG01129">
    <property type="entry name" value="C1.5:_HAD__Beta-PGM__Phosphata"/>
    <property type="match status" value="1"/>
</dbReference>
<dbReference type="PANTHER" id="PTHR43481">
    <property type="entry name" value="FRUCTOSE-1-PHOSPHATE PHOSPHATASE"/>
    <property type="match status" value="1"/>
</dbReference>
<proteinExistence type="predicted"/>
<dbReference type="STRING" id="573570.F7310_05375"/>
<dbReference type="Gene3D" id="1.10.150.240">
    <property type="entry name" value="Putative phosphatase, domain 2"/>
    <property type="match status" value="1"/>
</dbReference>
<evidence type="ECO:0000313" key="1">
    <source>
        <dbReference type="EMBL" id="API86817.1"/>
    </source>
</evidence>
<evidence type="ECO:0000313" key="2">
    <source>
        <dbReference type="Proteomes" id="UP000184222"/>
    </source>
</evidence>
<dbReference type="EMBL" id="CP016796">
    <property type="protein sequence ID" value="API86817.1"/>
    <property type="molecule type" value="Genomic_DNA"/>
</dbReference>